<dbReference type="InParanoid" id="M5EDB9"/>
<name>M5EDB9_9FIRM</name>
<dbReference type="AlphaFoldDB" id="M5EDB9"/>
<organism evidence="1 2">
    <name type="scientific">Halanaerobium saccharolyticum subsp. saccharolyticum DSM 6643</name>
    <dbReference type="NCBI Taxonomy" id="1293054"/>
    <lineage>
        <taxon>Bacteria</taxon>
        <taxon>Bacillati</taxon>
        <taxon>Bacillota</taxon>
        <taxon>Clostridia</taxon>
        <taxon>Halanaerobiales</taxon>
        <taxon>Halanaerobiaceae</taxon>
        <taxon>Halanaerobium</taxon>
    </lineage>
</organism>
<dbReference type="Proteomes" id="UP000012063">
    <property type="component" value="Unassembled WGS sequence"/>
</dbReference>
<protein>
    <submittedName>
        <fullName evidence="1">Uncharacterized protein</fullName>
    </submittedName>
</protein>
<evidence type="ECO:0000313" key="1">
    <source>
        <dbReference type="EMBL" id="CCU78925.1"/>
    </source>
</evidence>
<gene>
    <name evidence="1" type="ORF">HSACCH_00991</name>
</gene>
<reference evidence="2" key="1">
    <citation type="journal article" date="2013" name="Genome Announc.">
        <title>Genome Sequence of Halanaerobium saccharolyticum subsp. saccharolyticum Strain DSM 6643T, a Halophilic Hydrogen-Producing Bacterium.</title>
        <authorList>
            <person name="Kivisto A."/>
            <person name="Larjo A."/>
            <person name="Ciranna A."/>
            <person name="Santala V."/>
            <person name="Roos C."/>
            <person name="Karp M."/>
        </authorList>
    </citation>
    <scope>NUCLEOTIDE SEQUENCE [LARGE SCALE GENOMIC DNA]</scope>
    <source>
        <strain evidence="2">DSM 6643</strain>
    </source>
</reference>
<evidence type="ECO:0000313" key="2">
    <source>
        <dbReference type="Proteomes" id="UP000012063"/>
    </source>
</evidence>
<dbReference type="RefSeq" id="WP_005488329.1">
    <property type="nucleotide sequence ID" value="NZ_CAUI01000010.1"/>
</dbReference>
<sequence>MEFTDLNKPENIILEFENELKIDKLKSLIKELSTYSHRIKGFVYFVNIKKKTTLKSKKSLQGREWDKNEKNIYFFKMNKLIFLLEKRTNAYKNKKERADYLNFKE</sequence>
<keyword evidence="2" id="KW-1185">Reference proteome</keyword>
<dbReference type="STRING" id="1293054.HSACCH_00991"/>
<accession>M5EDB9</accession>
<proteinExistence type="predicted"/>
<dbReference type="EMBL" id="CAUI01000010">
    <property type="protein sequence ID" value="CCU78925.1"/>
    <property type="molecule type" value="Genomic_DNA"/>
</dbReference>
<comment type="caution">
    <text evidence="1">The sequence shown here is derived from an EMBL/GenBank/DDBJ whole genome shotgun (WGS) entry which is preliminary data.</text>
</comment>